<feature type="region of interest" description="Disordered" evidence="1">
    <location>
        <begin position="31"/>
        <end position="70"/>
    </location>
</feature>
<sequence length="111" mass="12646">MRETCCAFLKLFERVLIRLHFMRLLTKAQTQQELDLKEPATSPSEEQKQASPPPQGTAAPRVESLPRQPLAMSKNLSQDYGGQFLSSTTRHNFRLASWLAHIPNIDINIAW</sequence>
<reference evidence="2 3" key="1">
    <citation type="journal article" date="2022" name="Nat. Plants">
        <title>Genomes of leafy and leafless Platanthera orchids illuminate the evolution of mycoheterotrophy.</title>
        <authorList>
            <person name="Li M.H."/>
            <person name="Liu K.W."/>
            <person name="Li Z."/>
            <person name="Lu H.C."/>
            <person name="Ye Q.L."/>
            <person name="Zhang D."/>
            <person name="Wang J.Y."/>
            <person name="Li Y.F."/>
            <person name="Zhong Z.M."/>
            <person name="Liu X."/>
            <person name="Yu X."/>
            <person name="Liu D.K."/>
            <person name="Tu X.D."/>
            <person name="Liu B."/>
            <person name="Hao Y."/>
            <person name="Liao X.Y."/>
            <person name="Jiang Y.T."/>
            <person name="Sun W.H."/>
            <person name="Chen J."/>
            <person name="Chen Y.Q."/>
            <person name="Ai Y."/>
            <person name="Zhai J.W."/>
            <person name="Wu S.S."/>
            <person name="Zhou Z."/>
            <person name="Hsiao Y.Y."/>
            <person name="Wu W.L."/>
            <person name="Chen Y.Y."/>
            <person name="Lin Y.F."/>
            <person name="Hsu J.L."/>
            <person name="Li C.Y."/>
            <person name="Wang Z.W."/>
            <person name="Zhao X."/>
            <person name="Zhong W.Y."/>
            <person name="Ma X.K."/>
            <person name="Ma L."/>
            <person name="Huang J."/>
            <person name="Chen G.Z."/>
            <person name="Huang M.Z."/>
            <person name="Huang L."/>
            <person name="Peng D.H."/>
            <person name="Luo Y.B."/>
            <person name="Zou S.Q."/>
            <person name="Chen S.P."/>
            <person name="Lan S."/>
            <person name="Tsai W.C."/>
            <person name="Van de Peer Y."/>
            <person name="Liu Z.J."/>
        </authorList>
    </citation>
    <scope>NUCLEOTIDE SEQUENCE [LARGE SCALE GENOMIC DNA]</scope>
    <source>
        <strain evidence="2">Lor288</strain>
    </source>
</reference>
<protein>
    <submittedName>
        <fullName evidence="2">Uncharacterized protein</fullName>
    </submittedName>
</protein>
<dbReference type="EMBL" id="JBBWWR010000003">
    <property type="protein sequence ID" value="KAK8969170.1"/>
    <property type="molecule type" value="Genomic_DNA"/>
</dbReference>
<proteinExistence type="predicted"/>
<accession>A0ABR2N0A7</accession>
<evidence type="ECO:0000256" key="1">
    <source>
        <dbReference type="SAM" id="MobiDB-lite"/>
    </source>
</evidence>
<name>A0ABR2N0A7_9ASPA</name>
<comment type="caution">
    <text evidence="2">The sequence shown here is derived from an EMBL/GenBank/DDBJ whole genome shotgun (WGS) entry which is preliminary data.</text>
</comment>
<organism evidence="2 3">
    <name type="scientific">Platanthera guangdongensis</name>
    <dbReference type="NCBI Taxonomy" id="2320717"/>
    <lineage>
        <taxon>Eukaryota</taxon>
        <taxon>Viridiplantae</taxon>
        <taxon>Streptophyta</taxon>
        <taxon>Embryophyta</taxon>
        <taxon>Tracheophyta</taxon>
        <taxon>Spermatophyta</taxon>
        <taxon>Magnoliopsida</taxon>
        <taxon>Liliopsida</taxon>
        <taxon>Asparagales</taxon>
        <taxon>Orchidaceae</taxon>
        <taxon>Orchidoideae</taxon>
        <taxon>Orchideae</taxon>
        <taxon>Orchidinae</taxon>
        <taxon>Platanthera</taxon>
    </lineage>
</organism>
<keyword evidence="3" id="KW-1185">Reference proteome</keyword>
<gene>
    <name evidence="2" type="ORF">KSP40_PGU015973</name>
</gene>
<evidence type="ECO:0000313" key="2">
    <source>
        <dbReference type="EMBL" id="KAK8969170.1"/>
    </source>
</evidence>
<evidence type="ECO:0000313" key="3">
    <source>
        <dbReference type="Proteomes" id="UP001412067"/>
    </source>
</evidence>
<dbReference type="Proteomes" id="UP001412067">
    <property type="component" value="Unassembled WGS sequence"/>
</dbReference>